<dbReference type="OrthoDB" id="9805896at2"/>
<dbReference type="SUPFAM" id="SSF52266">
    <property type="entry name" value="SGNH hydrolase"/>
    <property type="match status" value="1"/>
</dbReference>
<dbReference type="Gene3D" id="3.40.50.1110">
    <property type="entry name" value="SGNH hydrolase"/>
    <property type="match status" value="1"/>
</dbReference>
<evidence type="ECO:0000256" key="1">
    <source>
        <dbReference type="SAM" id="MobiDB-lite"/>
    </source>
</evidence>
<feature type="domain" description="SGNH hydrolase-type esterase" evidence="3">
    <location>
        <begin position="217"/>
        <end position="373"/>
    </location>
</feature>
<feature type="transmembrane region" description="Helical" evidence="2">
    <location>
        <begin position="12"/>
        <end position="33"/>
    </location>
</feature>
<organism evidence="4 5">
    <name type="scientific">Anaeromyxobacter dehalogenans (strain 2CP-C)</name>
    <dbReference type="NCBI Taxonomy" id="290397"/>
    <lineage>
        <taxon>Bacteria</taxon>
        <taxon>Pseudomonadati</taxon>
        <taxon>Myxococcota</taxon>
        <taxon>Myxococcia</taxon>
        <taxon>Myxococcales</taxon>
        <taxon>Cystobacterineae</taxon>
        <taxon>Anaeromyxobacteraceae</taxon>
        <taxon>Anaeromyxobacter</taxon>
    </lineage>
</organism>
<evidence type="ECO:0000256" key="2">
    <source>
        <dbReference type="SAM" id="Phobius"/>
    </source>
</evidence>
<dbReference type="PANTHER" id="PTHR30383">
    <property type="entry name" value="THIOESTERASE 1/PROTEASE 1/LYSOPHOSPHOLIPASE L1"/>
    <property type="match status" value="1"/>
</dbReference>
<dbReference type="RefSeq" id="WP_011421097.1">
    <property type="nucleotide sequence ID" value="NC_007760.1"/>
</dbReference>
<dbReference type="Pfam" id="PF13472">
    <property type="entry name" value="Lipase_GDSL_2"/>
    <property type="match status" value="1"/>
</dbReference>
<dbReference type="EMBL" id="CP000251">
    <property type="protein sequence ID" value="ABC81815.1"/>
    <property type="molecule type" value="Genomic_DNA"/>
</dbReference>
<dbReference type="HOGENOM" id="CLU_051178_0_0_7"/>
<feature type="region of interest" description="Disordered" evidence="1">
    <location>
        <begin position="43"/>
        <end position="63"/>
    </location>
</feature>
<reference evidence="4 5" key="1">
    <citation type="submission" date="2006-01" db="EMBL/GenBank/DDBJ databases">
        <title>Complete sequence of Anaeromyxobacter dehalogenans 2CP-C.</title>
        <authorList>
            <consortium name="US DOE Joint Genome Institute"/>
            <person name="Copeland A."/>
            <person name="Lucas S."/>
            <person name="Lapidus A."/>
            <person name="Barry K."/>
            <person name="Detter J.C."/>
            <person name="Glavina T."/>
            <person name="Hammon N."/>
            <person name="Israni S."/>
            <person name="Pitluck S."/>
            <person name="Brettin T."/>
            <person name="Bruce D."/>
            <person name="Han C."/>
            <person name="Tapia R."/>
            <person name="Gilna P."/>
            <person name="Kiss H."/>
            <person name="Schmutz J."/>
            <person name="Larimer F."/>
            <person name="Land M."/>
            <person name="Kyrpides N."/>
            <person name="Anderson I."/>
            <person name="Sanford R.A."/>
            <person name="Ritalahti K.M."/>
            <person name="Thomas H.S."/>
            <person name="Kirby J.R."/>
            <person name="Zhulin I.B."/>
            <person name="Loeffler F.E."/>
            <person name="Richardson P."/>
        </authorList>
    </citation>
    <scope>NUCLEOTIDE SEQUENCE [LARGE SCALE GENOMIC DNA]</scope>
    <source>
        <strain evidence="4 5">2CP-C</strain>
    </source>
</reference>
<name>Q2IJI2_ANADE</name>
<dbReference type="InterPro" id="IPR051532">
    <property type="entry name" value="Ester_Hydrolysis_Enzymes"/>
</dbReference>
<dbReference type="KEGG" id="ade:Adeh_2045"/>
<dbReference type="InterPro" id="IPR036514">
    <property type="entry name" value="SGNH_hydro_sf"/>
</dbReference>
<dbReference type="AlphaFoldDB" id="Q2IJI2"/>
<evidence type="ECO:0000313" key="5">
    <source>
        <dbReference type="Proteomes" id="UP000001935"/>
    </source>
</evidence>
<proteinExistence type="predicted"/>
<protein>
    <recommendedName>
        <fullName evidence="3">SGNH hydrolase-type esterase domain-containing protein</fullName>
    </recommendedName>
</protein>
<evidence type="ECO:0000313" key="4">
    <source>
        <dbReference type="EMBL" id="ABC81815.1"/>
    </source>
</evidence>
<sequence>MSHPAPRPPGRPAFLPVALAIATVLAAAGMVAWERTPARRARAAAARAERAGPSPHGGPLRPARLLSRGVRVAASRPGAGVLVDGVYRGDAWAGGVPSPAAPAWVALRLGRGPTRVLLSWTSSHNHDYREQQYGAPVDYRIETSADSRDGRDGTWRTEVEVRANPVRSRAHALDFAGRRWVRLVVTGLAPGVNRWGLFLDEIDVHDLSLGGDDVWVFLGDSIGAGVFDRAPAHRPSFADAIARAHPGYQPAMIDAGFCRARTWEVAERIDEVLALNPDAKVFAIVLGANDGDLARLRAGLERIVARVRAAGRIPVVARIPFQTRYGYDWVAQKNAVVDAVVAEHGLLPGPDLYAWFRDRPDRLADGLHPDAAGSVAMSRLWAEAAAPLYPPP</sequence>
<keyword evidence="2" id="KW-1133">Transmembrane helix</keyword>
<evidence type="ECO:0000259" key="3">
    <source>
        <dbReference type="Pfam" id="PF13472"/>
    </source>
</evidence>
<keyword evidence="2" id="KW-0812">Transmembrane</keyword>
<gene>
    <name evidence="4" type="ordered locus">Adeh_2045</name>
</gene>
<accession>Q2IJI2</accession>
<dbReference type="Proteomes" id="UP000001935">
    <property type="component" value="Chromosome"/>
</dbReference>
<dbReference type="GO" id="GO:0004622">
    <property type="term" value="F:phosphatidylcholine lysophospholipase activity"/>
    <property type="evidence" value="ECO:0007669"/>
    <property type="project" value="TreeGrafter"/>
</dbReference>
<dbReference type="PANTHER" id="PTHR30383:SF5">
    <property type="entry name" value="SGNH HYDROLASE-TYPE ESTERASE DOMAIN-CONTAINING PROTEIN"/>
    <property type="match status" value="1"/>
</dbReference>
<dbReference type="InterPro" id="IPR013830">
    <property type="entry name" value="SGNH_hydro"/>
</dbReference>
<dbReference type="Gene3D" id="2.60.120.260">
    <property type="entry name" value="Galactose-binding domain-like"/>
    <property type="match status" value="1"/>
</dbReference>
<dbReference type="eggNOG" id="COG2755">
    <property type="taxonomic scope" value="Bacteria"/>
</dbReference>
<keyword evidence="2" id="KW-0472">Membrane</keyword>
<dbReference type="STRING" id="290397.Adeh_2045"/>